<dbReference type="AlphaFoldDB" id="A0A820AFM2"/>
<dbReference type="EMBL" id="CAJOAY010008545">
    <property type="protein sequence ID" value="CAF4188455.1"/>
    <property type="molecule type" value="Genomic_DNA"/>
</dbReference>
<feature type="non-terminal residue" evidence="2">
    <location>
        <position position="24"/>
    </location>
</feature>
<protein>
    <submittedName>
        <fullName evidence="2">Uncharacterized protein</fullName>
    </submittedName>
</protein>
<sequence>MDIQNIHGHTEDDHDDYNDDDKQE</sequence>
<proteinExistence type="predicted"/>
<gene>
    <name evidence="2" type="ORF">OKA104_LOCUS40293</name>
</gene>
<accession>A0A820AFM2</accession>
<reference evidence="2" key="1">
    <citation type="submission" date="2021-02" db="EMBL/GenBank/DDBJ databases">
        <authorList>
            <person name="Nowell W R."/>
        </authorList>
    </citation>
    <scope>NUCLEOTIDE SEQUENCE</scope>
</reference>
<organism evidence="2 3">
    <name type="scientific">Adineta steineri</name>
    <dbReference type="NCBI Taxonomy" id="433720"/>
    <lineage>
        <taxon>Eukaryota</taxon>
        <taxon>Metazoa</taxon>
        <taxon>Spiralia</taxon>
        <taxon>Gnathifera</taxon>
        <taxon>Rotifera</taxon>
        <taxon>Eurotatoria</taxon>
        <taxon>Bdelloidea</taxon>
        <taxon>Adinetida</taxon>
        <taxon>Adinetidae</taxon>
        <taxon>Adineta</taxon>
    </lineage>
</organism>
<comment type="caution">
    <text evidence="2">The sequence shown here is derived from an EMBL/GenBank/DDBJ whole genome shotgun (WGS) entry which is preliminary data.</text>
</comment>
<feature type="compositionally biased region" description="Acidic residues" evidence="1">
    <location>
        <begin position="13"/>
        <end position="24"/>
    </location>
</feature>
<feature type="region of interest" description="Disordered" evidence="1">
    <location>
        <begin position="1"/>
        <end position="24"/>
    </location>
</feature>
<evidence type="ECO:0000313" key="2">
    <source>
        <dbReference type="EMBL" id="CAF4188455.1"/>
    </source>
</evidence>
<dbReference type="Proteomes" id="UP000663881">
    <property type="component" value="Unassembled WGS sequence"/>
</dbReference>
<evidence type="ECO:0000256" key="1">
    <source>
        <dbReference type="SAM" id="MobiDB-lite"/>
    </source>
</evidence>
<evidence type="ECO:0000313" key="3">
    <source>
        <dbReference type="Proteomes" id="UP000663881"/>
    </source>
</evidence>
<name>A0A820AFM2_9BILA</name>